<keyword evidence="3" id="KW-1185">Reference proteome</keyword>
<gene>
    <name evidence="2" type="ORF">MDG893_16182</name>
</gene>
<dbReference type="EMBL" id="ABCP01000025">
    <property type="protein sequence ID" value="EDM46996.1"/>
    <property type="molecule type" value="Genomic_DNA"/>
</dbReference>
<evidence type="ECO:0000256" key="1">
    <source>
        <dbReference type="SAM" id="MobiDB-lite"/>
    </source>
</evidence>
<feature type="compositionally biased region" description="Basic and acidic residues" evidence="1">
    <location>
        <begin position="1"/>
        <end position="15"/>
    </location>
</feature>
<name>A6F2Q1_9GAMM</name>
<reference evidence="2 3" key="1">
    <citation type="submission" date="2007-06" db="EMBL/GenBank/DDBJ databases">
        <authorList>
            <person name="Green D."/>
            <person name="Ferriera S."/>
            <person name="Johnson J."/>
            <person name="Kravitz S."/>
            <person name="Beeson K."/>
            <person name="Sutton G."/>
            <person name="Rogers Y.-H."/>
            <person name="Friedman R."/>
            <person name="Frazier M."/>
            <person name="Venter J.C."/>
        </authorList>
    </citation>
    <scope>NUCLEOTIDE SEQUENCE [LARGE SCALE GENOMIC DNA]</scope>
    <source>
        <strain evidence="2 3">DG893</strain>
    </source>
</reference>
<accession>A6F2Q1</accession>
<sequence length="22" mass="2571">MESVDDPKPERHARELSIYSNP</sequence>
<evidence type="ECO:0000313" key="3">
    <source>
        <dbReference type="Proteomes" id="UP000005856"/>
    </source>
</evidence>
<dbReference type="STRING" id="443152.MDG893_16182"/>
<dbReference type="Proteomes" id="UP000005856">
    <property type="component" value="Unassembled WGS sequence"/>
</dbReference>
<proteinExistence type="predicted"/>
<evidence type="ECO:0000313" key="2">
    <source>
        <dbReference type="EMBL" id="EDM46996.1"/>
    </source>
</evidence>
<feature type="region of interest" description="Disordered" evidence="1">
    <location>
        <begin position="1"/>
        <end position="22"/>
    </location>
</feature>
<organism evidence="2 3">
    <name type="scientific">Marinobacter algicola DG893</name>
    <dbReference type="NCBI Taxonomy" id="443152"/>
    <lineage>
        <taxon>Bacteria</taxon>
        <taxon>Pseudomonadati</taxon>
        <taxon>Pseudomonadota</taxon>
        <taxon>Gammaproteobacteria</taxon>
        <taxon>Pseudomonadales</taxon>
        <taxon>Marinobacteraceae</taxon>
        <taxon>Marinobacter</taxon>
    </lineage>
</organism>
<dbReference type="AlphaFoldDB" id="A6F2Q1"/>
<comment type="caution">
    <text evidence="2">The sequence shown here is derived from an EMBL/GenBank/DDBJ whole genome shotgun (WGS) entry which is preliminary data.</text>
</comment>
<protein>
    <submittedName>
        <fullName evidence="2">Uncharacterized protein</fullName>
    </submittedName>
</protein>